<feature type="transmembrane region" description="Helical" evidence="3">
    <location>
        <begin position="111"/>
        <end position="134"/>
    </location>
</feature>
<dbReference type="OrthoDB" id="9780884at2"/>
<dbReference type="RefSeq" id="WP_132926380.1">
    <property type="nucleotide sequence ID" value="NZ_SJOI01000001.1"/>
</dbReference>
<evidence type="ECO:0000256" key="1">
    <source>
        <dbReference type="ARBA" id="ARBA00022723"/>
    </source>
</evidence>
<dbReference type="GO" id="GO:0016020">
    <property type="term" value="C:membrane"/>
    <property type="evidence" value="ECO:0007669"/>
    <property type="project" value="GOC"/>
</dbReference>
<dbReference type="GO" id="GO:0046872">
    <property type="term" value="F:metal ion binding"/>
    <property type="evidence" value="ECO:0007669"/>
    <property type="project" value="UniProtKB-KW"/>
</dbReference>
<gene>
    <name evidence="5" type="ORF">EZJ58_5029</name>
</gene>
<organism evidence="5 6">
    <name type="scientific">Sodalis ligni</name>
    <dbReference type="NCBI Taxonomy" id="2697027"/>
    <lineage>
        <taxon>Bacteria</taxon>
        <taxon>Pseudomonadati</taxon>
        <taxon>Pseudomonadota</taxon>
        <taxon>Gammaproteobacteria</taxon>
        <taxon>Enterobacterales</taxon>
        <taxon>Bruguierivoracaceae</taxon>
        <taxon>Sodalis</taxon>
    </lineage>
</organism>
<evidence type="ECO:0000256" key="3">
    <source>
        <dbReference type="SAM" id="Phobius"/>
    </source>
</evidence>
<dbReference type="EMBL" id="SJOI01000001">
    <property type="protein sequence ID" value="TCL06739.1"/>
    <property type="molecule type" value="Genomic_DNA"/>
</dbReference>
<reference evidence="5 6" key="1">
    <citation type="submission" date="2019-02" db="EMBL/GenBank/DDBJ databases">
        <title>Investigation of anaerobic lignin degradation for improved lignocellulosic biofuels.</title>
        <authorList>
            <person name="Deangelis K."/>
        </authorList>
    </citation>
    <scope>NUCLEOTIDE SEQUENCE [LARGE SCALE GENOMIC DNA]</scope>
    <source>
        <strain evidence="5 6">159R</strain>
    </source>
</reference>
<feature type="transmembrane region" description="Helical" evidence="3">
    <location>
        <begin position="7"/>
        <end position="25"/>
    </location>
</feature>
<dbReference type="PANTHER" id="PTHR31302">
    <property type="entry name" value="TRANSMEMBRANE PROTEIN WITH METALLOPHOSPHOESTERASE DOMAIN-RELATED"/>
    <property type="match status" value="1"/>
</dbReference>
<dbReference type="Gene3D" id="3.60.21.10">
    <property type="match status" value="1"/>
</dbReference>
<dbReference type="Proteomes" id="UP000294555">
    <property type="component" value="Unassembled WGS sequence"/>
</dbReference>
<keyword evidence="2" id="KW-0378">Hydrolase</keyword>
<accession>A0A4R1NI69</accession>
<keyword evidence="3" id="KW-0812">Transmembrane</keyword>
<dbReference type="InterPro" id="IPR004843">
    <property type="entry name" value="Calcineurin-like_PHP"/>
</dbReference>
<proteinExistence type="predicted"/>
<feature type="transmembrane region" description="Helical" evidence="3">
    <location>
        <begin position="67"/>
        <end position="91"/>
    </location>
</feature>
<evidence type="ECO:0000259" key="4">
    <source>
        <dbReference type="Pfam" id="PF00149"/>
    </source>
</evidence>
<dbReference type="GO" id="GO:0009245">
    <property type="term" value="P:lipid A biosynthetic process"/>
    <property type="evidence" value="ECO:0007669"/>
    <property type="project" value="TreeGrafter"/>
</dbReference>
<protein>
    <recommendedName>
        <fullName evidence="4">Calcineurin-like phosphoesterase domain-containing protein</fullName>
    </recommendedName>
</protein>
<keyword evidence="3" id="KW-1133">Transmembrane helix</keyword>
<dbReference type="SUPFAM" id="SSF56300">
    <property type="entry name" value="Metallo-dependent phosphatases"/>
    <property type="match status" value="1"/>
</dbReference>
<dbReference type="PANTHER" id="PTHR31302:SF31">
    <property type="entry name" value="PHOSPHODIESTERASE YAEI"/>
    <property type="match status" value="1"/>
</dbReference>
<evidence type="ECO:0000313" key="5">
    <source>
        <dbReference type="EMBL" id="TCL06739.1"/>
    </source>
</evidence>
<keyword evidence="1" id="KW-0479">Metal-binding</keyword>
<dbReference type="CDD" id="cd07385">
    <property type="entry name" value="MPP_YkuE_C"/>
    <property type="match status" value="1"/>
</dbReference>
<keyword evidence="6" id="KW-1185">Reference proteome</keyword>
<evidence type="ECO:0000313" key="6">
    <source>
        <dbReference type="Proteomes" id="UP000294555"/>
    </source>
</evidence>
<evidence type="ECO:0000256" key="2">
    <source>
        <dbReference type="ARBA" id="ARBA00022801"/>
    </source>
</evidence>
<feature type="domain" description="Calcineurin-like phosphoesterase" evidence="4">
    <location>
        <begin position="157"/>
        <end position="326"/>
    </location>
</feature>
<dbReference type="InterPro" id="IPR029052">
    <property type="entry name" value="Metallo-depent_PP-like"/>
</dbReference>
<dbReference type="AlphaFoldDB" id="A0A4R1NI69"/>
<dbReference type="GO" id="GO:0008758">
    <property type="term" value="F:UDP-2,3-diacylglucosamine hydrolase activity"/>
    <property type="evidence" value="ECO:0007669"/>
    <property type="project" value="TreeGrafter"/>
</dbReference>
<feature type="transmembrane region" description="Helical" evidence="3">
    <location>
        <begin position="37"/>
        <end position="55"/>
    </location>
</feature>
<comment type="caution">
    <text evidence="5">The sequence shown here is derived from an EMBL/GenBank/DDBJ whole genome shotgun (WGS) entry which is preliminary data.</text>
</comment>
<name>A0A4R1NI69_9GAMM</name>
<dbReference type="InterPro" id="IPR051158">
    <property type="entry name" value="Metallophosphoesterase_sf"/>
</dbReference>
<keyword evidence="3" id="KW-0472">Membrane</keyword>
<dbReference type="Pfam" id="PF00149">
    <property type="entry name" value="Metallophos"/>
    <property type="match status" value="1"/>
</dbReference>
<sequence length="387" mass="42007">MLRSAFFIRLISIITLLHVYIGVRLISDLPVGAPYKWLGGLLLVVSVFLIPLGMAARTIKKQPLSDLLAWIGYLAIGLFSSLLVLTVLRDILLLLYVVNRLRGIASTPYDFISVSALCVPALAVLLTLLGVYYARRNAPVKIIDVPIPGLAAALHGFKIVQITDIHIGPTIKRGYVEKIVATVNGLKADLIAVTGDVVDGTVPRLAADAQPLGALSARHGTFFVTGNHEYYSGADEWIVEFRRLGFRVLMNEHVVVNHDGAHAVVAGVTDFNAGNVDPAHMSSPEKAIQGAPRDIPFRLLLAHQPRSAAAASEAGFTLQLSGHTHGGQFLPWMFFIRFQQPFVHGLGKLNDLWVYTSRGTGYWGPPIRLAAPSEVTLLRLVADQPAV</sequence>